<dbReference type="OrthoDB" id="3831186at2"/>
<evidence type="ECO:0000259" key="4">
    <source>
        <dbReference type="PROSITE" id="PS50943"/>
    </source>
</evidence>
<dbReference type="RefSeq" id="WP_002698023.1">
    <property type="nucleotide sequence ID" value="NZ_AAWS01000016.1"/>
</dbReference>
<evidence type="ECO:0000256" key="2">
    <source>
        <dbReference type="ARBA" id="ARBA00023125"/>
    </source>
</evidence>
<feature type="domain" description="HTH cro/C1-type" evidence="4">
    <location>
        <begin position="11"/>
        <end position="66"/>
    </location>
</feature>
<dbReference type="Proteomes" id="UP000004095">
    <property type="component" value="Unassembled WGS sequence"/>
</dbReference>
<dbReference type="PROSITE" id="PS50943">
    <property type="entry name" value="HTH_CROC1"/>
    <property type="match status" value="1"/>
</dbReference>
<dbReference type="SUPFAM" id="SSF47413">
    <property type="entry name" value="lambda repressor-like DNA-binding domains"/>
    <property type="match status" value="1"/>
</dbReference>
<dbReference type="CDD" id="cd00093">
    <property type="entry name" value="HTH_XRE"/>
    <property type="match status" value="1"/>
</dbReference>
<dbReference type="InterPro" id="IPR010982">
    <property type="entry name" value="Lambda_DNA-bd_dom_sf"/>
</dbReference>
<evidence type="ECO:0000313" key="6">
    <source>
        <dbReference type="Proteomes" id="UP000004095"/>
    </source>
</evidence>
<dbReference type="Pfam" id="PF12844">
    <property type="entry name" value="HTH_19"/>
    <property type="match status" value="1"/>
</dbReference>
<sequence>MKKRRLIAHNLKYLRSEVKKTTQSRVAKHLGISRSAWVDYELGKALPKANVLIKIAEYFGVSIDDLLKVNLKKKTIPSVNNIRLIPVETTGKVTQNIDFIPVKAKAGYSQGYGEESYIKELFRFTLPKLPDGNYRAFEIEGDSMPPLQDGFIVIGKYIENFHNIKNNHRYIVLLKEEGVVFKKVINEVSKNQQLLLVSDNTNYLPYSVNIDEVLEIWEMAAFIGFPGSDASTQDLILDKLELINQQLNSLSNKTT</sequence>
<dbReference type="Gene3D" id="1.10.260.40">
    <property type="entry name" value="lambda repressor-like DNA-binding domains"/>
    <property type="match status" value="1"/>
</dbReference>
<dbReference type="InterPro" id="IPR036286">
    <property type="entry name" value="LexA/Signal_pep-like_sf"/>
</dbReference>
<dbReference type="CDD" id="cd06529">
    <property type="entry name" value="S24_LexA-like"/>
    <property type="match status" value="1"/>
</dbReference>
<evidence type="ECO:0000256" key="3">
    <source>
        <dbReference type="ARBA" id="ARBA00023163"/>
    </source>
</evidence>
<evidence type="ECO:0000313" key="5">
    <source>
        <dbReference type="EMBL" id="EAY28337.1"/>
    </source>
</evidence>
<dbReference type="PANTHER" id="PTHR40661">
    <property type="match status" value="1"/>
</dbReference>
<dbReference type="Gene3D" id="2.10.109.10">
    <property type="entry name" value="Umud Fragment, subunit A"/>
    <property type="match status" value="1"/>
</dbReference>
<reference evidence="5 6" key="1">
    <citation type="submission" date="2007-01" db="EMBL/GenBank/DDBJ databases">
        <authorList>
            <person name="Haygood M."/>
            <person name="Podell S."/>
            <person name="Anderson C."/>
            <person name="Hopkinson B."/>
            <person name="Roe K."/>
            <person name="Barbeau K."/>
            <person name="Gaasterland T."/>
            <person name="Ferriera S."/>
            <person name="Johnson J."/>
            <person name="Kravitz S."/>
            <person name="Beeson K."/>
            <person name="Sutton G."/>
            <person name="Rogers Y.-H."/>
            <person name="Friedman R."/>
            <person name="Frazier M."/>
            <person name="Venter J.C."/>
        </authorList>
    </citation>
    <scope>NUCLEOTIDE SEQUENCE [LARGE SCALE GENOMIC DNA]</scope>
    <source>
        <strain evidence="5 6">ATCC 23134</strain>
    </source>
</reference>
<dbReference type="InterPro" id="IPR039418">
    <property type="entry name" value="LexA-like"/>
</dbReference>
<protein>
    <submittedName>
        <fullName evidence="5">Helix-turn-helix domain protein</fullName>
    </submittedName>
</protein>
<dbReference type="EMBL" id="AAWS01000016">
    <property type="protein sequence ID" value="EAY28337.1"/>
    <property type="molecule type" value="Genomic_DNA"/>
</dbReference>
<comment type="caution">
    <text evidence="5">The sequence shown here is derived from an EMBL/GenBank/DDBJ whole genome shotgun (WGS) entry which is preliminary data.</text>
</comment>
<evidence type="ECO:0000256" key="1">
    <source>
        <dbReference type="ARBA" id="ARBA00023015"/>
    </source>
</evidence>
<dbReference type="Pfam" id="PF00717">
    <property type="entry name" value="Peptidase_S24"/>
    <property type="match status" value="1"/>
</dbReference>
<dbReference type="InterPro" id="IPR015927">
    <property type="entry name" value="Peptidase_S24_S26A/B/C"/>
</dbReference>
<dbReference type="InterPro" id="IPR001387">
    <property type="entry name" value="Cro/C1-type_HTH"/>
</dbReference>
<keyword evidence="6" id="KW-1185">Reference proteome</keyword>
<dbReference type="SUPFAM" id="SSF51306">
    <property type="entry name" value="LexA/Signal peptidase"/>
    <property type="match status" value="1"/>
</dbReference>
<dbReference type="eggNOG" id="COG1974">
    <property type="taxonomic scope" value="Bacteria"/>
</dbReference>
<dbReference type="AlphaFoldDB" id="A1ZMF7"/>
<dbReference type="PANTHER" id="PTHR40661:SF1">
    <property type="entry name" value="HTH CRO_C1-TYPE DOMAIN-CONTAINING PROTEIN"/>
    <property type="match status" value="1"/>
</dbReference>
<keyword evidence="1" id="KW-0805">Transcription regulation</keyword>
<gene>
    <name evidence="5" type="ORF">M23134_03889</name>
</gene>
<proteinExistence type="predicted"/>
<name>A1ZMF7_MICM2</name>
<keyword evidence="2" id="KW-0238">DNA-binding</keyword>
<keyword evidence="3" id="KW-0804">Transcription</keyword>
<accession>A1ZMF7</accession>
<dbReference type="SMART" id="SM00530">
    <property type="entry name" value="HTH_XRE"/>
    <property type="match status" value="1"/>
</dbReference>
<organism evidence="5 6">
    <name type="scientific">Microscilla marina ATCC 23134</name>
    <dbReference type="NCBI Taxonomy" id="313606"/>
    <lineage>
        <taxon>Bacteria</taxon>
        <taxon>Pseudomonadati</taxon>
        <taxon>Bacteroidota</taxon>
        <taxon>Cytophagia</taxon>
        <taxon>Cytophagales</taxon>
        <taxon>Microscillaceae</taxon>
        <taxon>Microscilla</taxon>
    </lineage>
</organism>
<dbReference type="GO" id="GO:0003677">
    <property type="term" value="F:DNA binding"/>
    <property type="evidence" value="ECO:0007669"/>
    <property type="project" value="UniProtKB-KW"/>
</dbReference>